<sequence>MVKWTNTTCKPKFLRDNLWAYCKKDMLMCYHCSDNGMQDSYLWYINNWYAMQDAKWEEVKEACKRMDAIQ</sequence>
<organism evidence="1 2">
    <name type="scientific">Acanthamoeba castellanii (strain ATCC 30010 / Neff)</name>
    <dbReference type="NCBI Taxonomy" id="1257118"/>
    <lineage>
        <taxon>Eukaryota</taxon>
        <taxon>Amoebozoa</taxon>
        <taxon>Discosea</taxon>
        <taxon>Longamoebia</taxon>
        <taxon>Centramoebida</taxon>
        <taxon>Acanthamoebidae</taxon>
        <taxon>Acanthamoeba</taxon>
    </lineage>
</organism>
<dbReference type="AlphaFoldDB" id="L8HDA5"/>
<dbReference type="EMBL" id="KB007860">
    <property type="protein sequence ID" value="ELR23150.1"/>
    <property type="molecule type" value="Genomic_DNA"/>
</dbReference>
<protein>
    <submittedName>
        <fullName evidence="1">Uncharacterized protein</fullName>
    </submittedName>
</protein>
<dbReference type="KEGG" id="acan:ACA1_342840"/>
<keyword evidence="2" id="KW-1185">Reference proteome</keyword>
<gene>
    <name evidence="1" type="ORF">ACA1_342840</name>
</gene>
<proteinExistence type="predicted"/>
<evidence type="ECO:0000313" key="2">
    <source>
        <dbReference type="Proteomes" id="UP000011083"/>
    </source>
</evidence>
<dbReference type="Proteomes" id="UP000011083">
    <property type="component" value="Unassembled WGS sequence"/>
</dbReference>
<dbReference type="VEuPathDB" id="AmoebaDB:ACA1_342840"/>
<accession>L8HDA5</accession>
<dbReference type="RefSeq" id="XP_004352678.1">
    <property type="nucleotide sequence ID" value="XM_004352626.1"/>
</dbReference>
<name>L8HDA5_ACACF</name>
<evidence type="ECO:0000313" key="1">
    <source>
        <dbReference type="EMBL" id="ELR23150.1"/>
    </source>
</evidence>
<reference evidence="1 2" key="1">
    <citation type="journal article" date="2013" name="Genome Biol.">
        <title>Genome of Acanthamoeba castellanii highlights extensive lateral gene transfer and early evolution of tyrosine kinase signaling.</title>
        <authorList>
            <person name="Clarke M."/>
            <person name="Lohan A.J."/>
            <person name="Liu B."/>
            <person name="Lagkouvardos I."/>
            <person name="Roy S."/>
            <person name="Zafar N."/>
            <person name="Bertelli C."/>
            <person name="Schilde C."/>
            <person name="Kianianmomeni A."/>
            <person name="Burglin T.R."/>
            <person name="Frech C."/>
            <person name="Turcotte B."/>
            <person name="Kopec K.O."/>
            <person name="Synnott J.M."/>
            <person name="Choo C."/>
            <person name="Paponov I."/>
            <person name="Finkler A."/>
            <person name="Soon Heng Tan C."/>
            <person name="Hutchins A.P."/>
            <person name="Weinmeier T."/>
            <person name="Rattei T."/>
            <person name="Chu J.S."/>
            <person name="Gimenez G."/>
            <person name="Irimia M."/>
            <person name="Rigden D.J."/>
            <person name="Fitzpatrick D.A."/>
            <person name="Lorenzo-Morales J."/>
            <person name="Bateman A."/>
            <person name="Chiu C.H."/>
            <person name="Tang P."/>
            <person name="Hegemann P."/>
            <person name="Fromm H."/>
            <person name="Raoult D."/>
            <person name="Greub G."/>
            <person name="Miranda-Saavedra D."/>
            <person name="Chen N."/>
            <person name="Nash P."/>
            <person name="Ginger M.L."/>
            <person name="Horn M."/>
            <person name="Schaap P."/>
            <person name="Caler L."/>
            <person name="Loftus B."/>
        </authorList>
    </citation>
    <scope>NUCLEOTIDE SEQUENCE [LARGE SCALE GENOMIC DNA]</scope>
    <source>
        <strain evidence="1 2">Neff</strain>
    </source>
</reference>
<dbReference type="GeneID" id="14924123"/>